<evidence type="ECO:0000313" key="5">
    <source>
        <dbReference type="EMBL" id="MBB4022875.1"/>
    </source>
</evidence>
<dbReference type="GO" id="GO:0043565">
    <property type="term" value="F:sequence-specific DNA binding"/>
    <property type="evidence" value="ECO:0007669"/>
    <property type="project" value="InterPro"/>
</dbReference>
<dbReference type="SMART" id="SM00342">
    <property type="entry name" value="HTH_ARAC"/>
    <property type="match status" value="1"/>
</dbReference>
<dbReference type="EMBL" id="JACIEQ010000003">
    <property type="protein sequence ID" value="MBB4022875.1"/>
    <property type="molecule type" value="Genomic_DNA"/>
</dbReference>
<dbReference type="RefSeq" id="WP_082386690.1">
    <property type="nucleotide sequence ID" value="NZ_JACIEQ010000003.1"/>
</dbReference>
<organism evidence="5 6">
    <name type="scientific">Actibacterium naphthalenivorans</name>
    <dbReference type="NCBI Taxonomy" id="1614693"/>
    <lineage>
        <taxon>Bacteria</taxon>
        <taxon>Pseudomonadati</taxon>
        <taxon>Pseudomonadota</taxon>
        <taxon>Alphaproteobacteria</taxon>
        <taxon>Rhodobacterales</taxon>
        <taxon>Roseobacteraceae</taxon>
        <taxon>Actibacterium</taxon>
    </lineage>
</organism>
<dbReference type="InterPro" id="IPR020449">
    <property type="entry name" value="Tscrpt_reg_AraC-type_HTH"/>
</dbReference>
<comment type="caution">
    <text evidence="5">The sequence shown here is derived from an EMBL/GenBank/DDBJ whole genome shotgun (WGS) entry which is preliminary data.</text>
</comment>
<dbReference type="SUPFAM" id="SSF46689">
    <property type="entry name" value="Homeodomain-like"/>
    <property type="match status" value="1"/>
</dbReference>
<keyword evidence="6" id="KW-1185">Reference proteome</keyword>
<evidence type="ECO:0000259" key="4">
    <source>
        <dbReference type="PROSITE" id="PS01124"/>
    </source>
</evidence>
<dbReference type="GO" id="GO:0003700">
    <property type="term" value="F:DNA-binding transcription factor activity"/>
    <property type="evidence" value="ECO:0007669"/>
    <property type="project" value="InterPro"/>
</dbReference>
<gene>
    <name evidence="5" type="ORF">GGR17_002694</name>
</gene>
<dbReference type="InterPro" id="IPR018060">
    <property type="entry name" value="HTH_AraC"/>
</dbReference>
<keyword evidence="2 5" id="KW-0238">DNA-binding</keyword>
<feature type="domain" description="HTH araC/xylS-type" evidence="4">
    <location>
        <begin position="209"/>
        <end position="310"/>
    </location>
</feature>
<name>A0A840CBX0_9RHOB</name>
<evidence type="ECO:0000313" key="6">
    <source>
        <dbReference type="Proteomes" id="UP000585681"/>
    </source>
</evidence>
<dbReference type="PANTHER" id="PTHR46796:SF7">
    <property type="entry name" value="ARAC FAMILY TRANSCRIPTIONAL REGULATOR"/>
    <property type="match status" value="1"/>
</dbReference>
<dbReference type="PRINTS" id="PR00032">
    <property type="entry name" value="HTHARAC"/>
</dbReference>
<keyword evidence="3" id="KW-0804">Transcription</keyword>
<evidence type="ECO:0000256" key="1">
    <source>
        <dbReference type="ARBA" id="ARBA00023015"/>
    </source>
</evidence>
<reference evidence="5" key="1">
    <citation type="submission" date="2020-08" db="EMBL/GenBank/DDBJ databases">
        <title>Genomic Encyclopedia of Type Strains, Phase IV (KMG-IV): sequencing the most valuable type-strain genomes for metagenomic binning, comparative biology and taxonomic classification.</title>
        <authorList>
            <person name="Goeker M."/>
        </authorList>
    </citation>
    <scope>NUCLEOTIDE SEQUENCE [LARGE SCALE GENOMIC DNA]</scope>
    <source>
        <strain evidence="5">DSM 105040</strain>
    </source>
</reference>
<evidence type="ECO:0000256" key="3">
    <source>
        <dbReference type="ARBA" id="ARBA00023163"/>
    </source>
</evidence>
<dbReference type="PROSITE" id="PS01124">
    <property type="entry name" value="HTH_ARAC_FAMILY_2"/>
    <property type="match status" value="1"/>
</dbReference>
<dbReference type="PANTHER" id="PTHR46796">
    <property type="entry name" value="HTH-TYPE TRANSCRIPTIONAL ACTIVATOR RHAS-RELATED"/>
    <property type="match status" value="1"/>
</dbReference>
<accession>A0A840CBX0</accession>
<dbReference type="Proteomes" id="UP000585681">
    <property type="component" value="Unassembled WGS sequence"/>
</dbReference>
<dbReference type="Gene3D" id="1.10.10.60">
    <property type="entry name" value="Homeodomain-like"/>
    <property type="match status" value="2"/>
</dbReference>
<keyword evidence="1" id="KW-0805">Transcription regulation</keyword>
<dbReference type="InterPro" id="IPR009057">
    <property type="entry name" value="Homeodomain-like_sf"/>
</dbReference>
<proteinExistence type="predicted"/>
<dbReference type="InterPro" id="IPR050204">
    <property type="entry name" value="AraC_XylS_family_regulators"/>
</dbReference>
<evidence type="ECO:0000256" key="2">
    <source>
        <dbReference type="ARBA" id="ARBA00023125"/>
    </source>
</evidence>
<protein>
    <submittedName>
        <fullName evidence="5">AraC-like DNA-binding protein</fullName>
    </submittedName>
</protein>
<sequence length="324" mass="35916">MEQPVIDPNAGKSDPEVGDYARFLRSPDVRFANLNWESWKGEGPFLLNFTDTGRAYFYYVKRGAAFIRTGPEKDDLQYVSAGTAVAVEGRAHQLMDRSHATQDVMFRPESGVATGSESPVEIVLSSVDRRTAVLQRLKHGAIIIPPTAKPHADMIRSCVDLVDRNQRKKNPDLGITRRLAEVIMLELVAFARSQTIPLRSIAGAALHDEYLLRALSAFFATPSANWTVLALAEVAGISRTAFVDRFRKAFNEPPLRMINRIRLGLAAEMLLSSRAPLGEIAEAIGFGSSAAFVRAFKKQFHQTPNAWRGLDAFKRETLFSELGL</sequence>
<dbReference type="AlphaFoldDB" id="A0A840CBX0"/>
<dbReference type="Pfam" id="PF12833">
    <property type="entry name" value="HTH_18"/>
    <property type="match status" value="1"/>
</dbReference>